<feature type="domain" description="RNase H type-1" evidence="3">
    <location>
        <begin position="1049"/>
        <end position="1178"/>
    </location>
</feature>
<name>A0A8T1Y640_9BRAS</name>
<evidence type="ECO:0000313" key="6">
    <source>
        <dbReference type="Proteomes" id="UP000694240"/>
    </source>
</evidence>
<evidence type="ECO:0000259" key="4">
    <source>
        <dbReference type="PROSITE" id="PS50994"/>
    </source>
</evidence>
<dbReference type="Pfam" id="PF00078">
    <property type="entry name" value="RVT_1"/>
    <property type="match status" value="1"/>
</dbReference>
<reference evidence="5 6" key="1">
    <citation type="submission" date="2020-12" db="EMBL/GenBank/DDBJ databases">
        <title>Concerted genomic and epigenomic changes stabilize Arabidopsis allopolyploids.</title>
        <authorList>
            <person name="Chen Z."/>
        </authorList>
    </citation>
    <scope>NUCLEOTIDE SEQUENCE [LARGE SCALE GENOMIC DNA]</scope>
    <source>
        <strain evidence="5">Allo738</strain>
        <tissue evidence="5">Leaf</tissue>
    </source>
</reference>
<dbReference type="Pfam" id="PF03732">
    <property type="entry name" value="Retrotrans_gag"/>
    <property type="match status" value="1"/>
</dbReference>
<feature type="domain" description="Reverse transcriptase" evidence="2">
    <location>
        <begin position="648"/>
        <end position="827"/>
    </location>
</feature>
<evidence type="ECO:0000313" key="5">
    <source>
        <dbReference type="EMBL" id="KAG7542672.1"/>
    </source>
</evidence>
<dbReference type="Pfam" id="PF17919">
    <property type="entry name" value="RT_RNaseH_2"/>
    <property type="match status" value="1"/>
</dbReference>
<keyword evidence="6" id="KW-1185">Reference proteome</keyword>
<dbReference type="GO" id="GO:0015074">
    <property type="term" value="P:DNA integration"/>
    <property type="evidence" value="ECO:0007669"/>
    <property type="project" value="InterPro"/>
</dbReference>
<dbReference type="InterPro" id="IPR002156">
    <property type="entry name" value="RNaseH_domain"/>
</dbReference>
<dbReference type="PROSITE" id="PS50994">
    <property type="entry name" value="INTEGRASE"/>
    <property type="match status" value="1"/>
</dbReference>
<dbReference type="Proteomes" id="UP000694240">
    <property type="component" value="Chromosome 12"/>
</dbReference>
<dbReference type="Pfam" id="PF13456">
    <property type="entry name" value="RVT_3"/>
    <property type="match status" value="1"/>
</dbReference>
<organism evidence="5 6">
    <name type="scientific">Arabidopsis thaliana x Arabidopsis arenosa</name>
    <dbReference type="NCBI Taxonomy" id="1240361"/>
    <lineage>
        <taxon>Eukaryota</taxon>
        <taxon>Viridiplantae</taxon>
        <taxon>Streptophyta</taxon>
        <taxon>Embryophyta</taxon>
        <taxon>Tracheophyta</taxon>
        <taxon>Spermatophyta</taxon>
        <taxon>Magnoliopsida</taxon>
        <taxon>eudicotyledons</taxon>
        <taxon>Gunneridae</taxon>
        <taxon>Pentapetalae</taxon>
        <taxon>rosids</taxon>
        <taxon>malvids</taxon>
        <taxon>Brassicales</taxon>
        <taxon>Brassicaceae</taxon>
        <taxon>Camelineae</taxon>
        <taxon>Arabidopsis</taxon>
    </lineage>
</organism>
<feature type="region of interest" description="Disordered" evidence="1">
    <location>
        <begin position="1210"/>
        <end position="1240"/>
    </location>
</feature>
<feature type="compositionally biased region" description="Polar residues" evidence="1">
    <location>
        <begin position="72"/>
        <end position="94"/>
    </location>
</feature>
<dbReference type="CDD" id="cd09274">
    <property type="entry name" value="RNase_HI_RT_Ty3"/>
    <property type="match status" value="1"/>
</dbReference>
<feature type="compositionally biased region" description="Basic residues" evidence="1">
    <location>
        <begin position="1226"/>
        <end position="1235"/>
    </location>
</feature>
<protein>
    <submittedName>
        <fullName evidence="5">Retrotransposon gag domain</fullName>
    </submittedName>
</protein>
<dbReference type="Pfam" id="PF17921">
    <property type="entry name" value="Integrase_H2C2"/>
    <property type="match status" value="1"/>
</dbReference>
<dbReference type="InterPro" id="IPR001584">
    <property type="entry name" value="Integrase_cat-core"/>
</dbReference>
<dbReference type="InterPro" id="IPR000477">
    <property type="entry name" value="RT_dom"/>
</dbReference>
<feature type="region of interest" description="Disordered" evidence="1">
    <location>
        <begin position="446"/>
        <end position="469"/>
    </location>
</feature>
<feature type="domain" description="Integrase catalytic" evidence="4">
    <location>
        <begin position="1411"/>
        <end position="1570"/>
    </location>
</feature>
<gene>
    <name evidence="5" type="ORF">ISN45_Aa07g026280</name>
</gene>
<dbReference type="GO" id="GO:0004523">
    <property type="term" value="F:RNA-DNA hybrid ribonuclease activity"/>
    <property type="evidence" value="ECO:0007669"/>
    <property type="project" value="InterPro"/>
</dbReference>
<feature type="compositionally biased region" description="Basic and acidic residues" evidence="1">
    <location>
        <begin position="446"/>
        <end position="467"/>
    </location>
</feature>
<evidence type="ECO:0000259" key="3">
    <source>
        <dbReference type="PROSITE" id="PS50879"/>
    </source>
</evidence>
<dbReference type="GO" id="GO:0003676">
    <property type="term" value="F:nucleic acid binding"/>
    <property type="evidence" value="ECO:0007669"/>
    <property type="project" value="InterPro"/>
</dbReference>
<dbReference type="PANTHER" id="PTHR48475">
    <property type="entry name" value="RIBONUCLEASE H"/>
    <property type="match status" value="1"/>
</dbReference>
<dbReference type="InterPro" id="IPR041577">
    <property type="entry name" value="RT_RNaseH_2"/>
</dbReference>
<proteinExistence type="predicted"/>
<dbReference type="InterPro" id="IPR005162">
    <property type="entry name" value="Retrotrans_gag_dom"/>
</dbReference>
<dbReference type="Pfam" id="PF00665">
    <property type="entry name" value="rve"/>
    <property type="match status" value="1"/>
</dbReference>
<comment type="caution">
    <text evidence="5">The sequence shown here is derived from an EMBL/GenBank/DDBJ whole genome shotgun (WGS) entry which is preliminary data.</text>
</comment>
<dbReference type="PANTHER" id="PTHR48475:SF2">
    <property type="entry name" value="RIBONUCLEASE H"/>
    <property type="match status" value="1"/>
</dbReference>
<feature type="region of interest" description="Disordered" evidence="1">
    <location>
        <begin position="68"/>
        <end position="99"/>
    </location>
</feature>
<evidence type="ECO:0000256" key="1">
    <source>
        <dbReference type="SAM" id="MobiDB-lite"/>
    </source>
</evidence>
<evidence type="ECO:0000259" key="2">
    <source>
        <dbReference type="PROSITE" id="PS50878"/>
    </source>
</evidence>
<dbReference type="EMBL" id="JAEFBK010000012">
    <property type="protein sequence ID" value="KAG7542672.1"/>
    <property type="molecule type" value="Genomic_DNA"/>
</dbReference>
<dbReference type="PROSITE" id="PS50878">
    <property type="entry name" value="RT_POL"/>
    <property type="match status" value="1"/>
</dbReference>
<feature type="region of interest" description="Disordered" evidence="1">
    <location>
        <begin position="359"/>
        <end position="384"/>
    </location>
</feature>
<dbReference type="CDD" id="cd09279">
    <property type="entry name" value="RNase_HI_like"/>
    <property type="match status" value="1"/>
</dbReference>
<dbReference type="CDD" id="cd01647">
    <property type="entry name" value="RT_LTR"/>
    <property type="match status" value="1"/>
</dbReference>
<dbReference type="InterPro" id="IPR041588">
    <property type="entry name" value="Integrase_H2C2"/>
</dbReference>
<sequence>MSGTSIPDSSVAETLKAMQQAISEMSQKFSDVEKAVDTLKTTQVSLGQSVNTIQSRVRSLGTGNAAGVRRSMFSTPNSRVRSETNEQTTPNPTIQPDVEEETQLGDEDQLLGQYDQESFDQIKTMRKVSQELKEMKSKFHQATSSEPDINRVIEEARRTPFIPRIANLRIKDSRKLKLDPYSGLEDPKSYLAAFLIAAGRVELEEADEDAGYCKLFSENLCGQALMWFTQLEPGSINNFDELSAVFLKQYSILMDKSVSDADLWNLTQGPNESLRTFITKFKGVLSKLPRISQQSALSALRKGLWHDSRFKEDLILHKPDTIQDALFRANNWMEVEDEKESFAKRNKPAKPAVTFPTKKFEPRESQGPKKFGSQPLNNVVGKQFQGKGRSNTWVRDESLYCDIHKVTGHLTKDCSVLKKHLAELWASRDLSKFKIEDFVKEYHEAKDTPKDQNLKRPRQSNEEEPRSSKGKINVILGGSKLCRDTINAIKKHRRSVLFKANLGEEIDFQGASISFDEEETCHLERPHDDALVITLDVANFEVSRILVDTGSSVDLIFLGTLERMGISRADIVGPPCPLVAFTSESAMSLGTIKLPVLAKKPDMPGIDPSIICHKLNVDPSFKPVKQKRRKLGVERAKAVNDEVDKLLKIGSIREVQYPEWVANTVVVKKKNGKDRVCIDFTDLNKACPKDSFPLPHIDRLVESTAGNELLTFMDAFSGYNQIMMDPEDQEKTSFITDRGTYCYKVMPFGLKNAGATYQRLVNKMFHEHLGKTMEVYIDDMLVKSLRKEDHIKHLEECFEILNRYQMKLNPAKCTFGVPSGEFLGYIVTKRGIEANPNQINAFLNMPSPKNFKEVQRLTGRIAALNRFISRSTDKSLPFYQILKGNKGFLWDEKCEEAFGQLKAYLTTPPVLSKPEVDETLYLYVSVSKHAVSGVLVREDRGEQKPIYYISKSMTDPETRYTMMEKLALAVVTSARKLRPYFQSHQVEVLTNLPLRTILHSPNQSGRLAKWAVELSEYDIEYKSRVSMKAQVLADFLTELPVLGTSEQPENQTWKLYVDGSSSKQGSRVGIKLESPTSEILEQSFRLLFNASNNEAEYEALIAGLRLAQGVGAEEVVAYCDSQLVVNQFNGDYEAKDLRMEAYLEVVKGLSKDFKKFELIRIPRGENTTADALAALASTSDPELKRIIPVECIAERSIRTDKEILAVTRSRAAARERGEPEVELPPVKRRKSRKHNKEPDVLPETIIESEPVIEDDHPEPDLEPNEHLEPEPRVFHEIDQIPAKDWGADWREPIRHYIITGELPKNKWQARKMRIVSAKFCLSKDILYKRGVSDPYLLCIFGPEVEIVVREVHEGLCGSHASGRAMAFKIKRMGYYWPTMITDCVKFAQRCKRCQLHAPMIHQPSELFSSISAPYPFMRWSMDIIGPLHRSTRGAQYLLVLTDYFSKWIEAEAYASIKDSAVNTFIWKNIICRHGVPYEIVTDNGPQFISHEFEAFCSEWGIKVSYSTPRYPQGNGQAEAANKTILSNLKKRLSHLKGGWYDELQPVLWAYRTTPRRPTGETPFSLVYGMEAVVPAELNVPGLRRTEAPLNEEENSAMLDDSLDTINERRDQALIRIQNYQQAAARYYNSKVKSRPFFVGDYVLRRVFDNKKEEGAGKLGINWEGPYIVTEVVRNGVYRLKDLEGSPVQRPWNVINLKKFYV</sequence>
<accession>A0A8T1Y640</accession>
<dbReference type="PROSITE" id="PS50879">
    <property type="entry name" value="RNASE_H_1"/>
    <property type="match status" value="1"/>
</dbReference>